<keyword evidence="2" id="KW-0732">Signal</keyword>
<feature type="coiled-coil region" evidence="1">
    <location>
        <begin position="203"/>
        <end position="230"/>
    </location>
</feature>
<feature type="signal peptide" evidence="2">
    <location>
        <begin position="1"/>
        <end position="25"/>
    </location>
</feature>
<reference evidence="3 4" key="1">
    <citation type="submission" date="2019-02" db="EMBL/GenBank/DDBJ databases">
        <title>Genome sequence of the sea-ice species Brumimicrobium glaciale.</title>
        <authorList>
            <person name="Bowman J.P."/>
        </authorList>
    </citation>
    <scope>NUCLEOTIDE SEQUENCE [LARGE SCALE GENOMIC DNA]</scope>
    <source>
        <strain evidence="3 4">IC156</strain>
    </source>
</reference>
<dbReference type="Proteomes" id="UP000293952">
    <property type="component" value="Unassembled WGS sequence"/>
</dbReference>
<dbReference type="EMBL" id="SETE01000007">
    <property type="protein sequence ID" value="RYM32104.1"/>
    <property type="molecule type" value="Genomic_DNA"/>
</dbReference>
<feature type="coiled-coil region" evidence="1">
    <location>
        <begin position="281"/>
        <end position="325"/>
    </location>
</feature>
<keyword evidence="4" id="KW-1185">Reference proteome</keyword>
<dbReference type="RefSeq" id="WP_130094793.1">
    <property type="nucleotide sequence ID" value="NZ_SETE01000007.1"/>
</dbReference>
<feature type="chain" id="PRO_5020237117" description="DUF3829 domain-containing protein" evidence="2">
    <location>
        <begin position="26"/>
        <end position="342"/>
    </location>
</feature>
<name>A0A4Q4KIN5_9FLAO</name>
<protein>
    <recommendedName>
        <fullName evidence="5">DUF3829 domain-containing protein</fullName>
    </recommendedName>
</protein>
<gene>
    <name evidence="3" type="ORF">ERX46_15595</name>
</gene>
<evidence type="ECO:0000256" key="2">
    <source>
        <dbReference type="SAM" id="SignalP"/>
    </source>
</evidence>
<evidence type="ECO:0000256" key="1">
    <source>
        <dbReference type="SAM" id="Coils"/>
    </source>
</evidence>
<keyword evidence="1" id="KW-0175">Coiled coil</keyword>
<evidence type="ECO:0000313" key="3">
    <source>
        <dbReference type="EMBL" id="RYM32104.1"/>
    </source>
</evidence>
<sequence length="342" mass="39285">MVNFKSTILVLTLVFGMSNLSFSQASVEHMNELSTSFAELKNDTWKYLRTITKGKSARKSENKRIQLIEQYATQISVVEAMKPHEGDASLKEATLKYLNLSESVLREDYENIVDMEAVAEESYDAMEAYILANKRANEKLTNAFEELKEVEKAYAANNNITLTESEKDRKSQKIEQAADMLNYYNKVYLIFFKVYKQEAYALVAQQTEDIAAFEQNVNALSIEADEALAKLDTMSAYNGDKEIIAAAKKAIEFYKNEAEKEFPKISDFYIKKDNFEKANEIMEAKKKKDRTQEDVDKFNKAVNEYNEAANSINQTNEDLNKARSKMLDEWNKSVEAFYKVHS</sequence>
<accession>A0A4Q4KIN5</accession>
<dbReference type="OrthoDB" id="1137595at2"/>
<organism evidence="3 4">
    <name type="scientific">Brumimicrobium glaciale</name>
    <dbReference type="NCBI Taxonomy" id="200475"/>
    <lineage>
        <taxon>Bacteria</taxon>
        <taxon>Pseudomonadati</taxon>
        <taxon>Bacteroidota</taxon>
        <taxon>Flavobacteriia</taxon>
        <taxon>Flavobacteriales</taxon>
        <taxon>Crocinitomicaceae</taxon>
        <taxon>Brumimicrobium</taxon>
    </lineage>
</organism>
<proteinExistence type="predicted"/>
<evidence type="ECO:0008006" key="5">
    <source>
        <dbReference type="Google" id="ProtNLM"/>
    </source>
</evidence>
<dbReference type="AlphaFoldDB" id="A0A4Q4KIN5"/>
<comment type="caution">
    <text evidence="3">The sequence shown here is derived from an EMBL/GenBank/DDBJ whole genome shotgun (WGS) entry which is preliminary data.</text>
</comment>
<evidence type="ECO:0000313" key="4">
    <source>
        <dbReference type="Proteomes" id="UP000293952"/>
    </source>
</evidence>